<reference evidence="1" key="1">
    <citation type="submission" date="2021-06" db="EMBL/GenBank/DDBJ databases">
        <authorList>
            <person name="Kallberg Y."/>
            <person name="Tangrot J."/>
            <person name="Rosling A."/>
        </authorList>
    </citation>
    <scope>NUCLEOTIDE SEQUENCE</scope>
    <source>
        <strain evidence="1">FL966</strain>
    </source>
</reference>
<sequence>MELDKDNEIKRQFLEADQIKPDIKSLIHPNNMYMSKIINTKEIMEISEKV</sequence>
<organism evidence="1 2">
    <name type="scientific">Cetraspora pellucida</name>
    <dbReference type="NCBI Taxonomy" id="1433469"/>
    <lineage>
        <taxon>Eukaryota</taxon>
        <taxon>Fungi</taxon>
        <taxon>Fungi incertae sedis</taxon>
        <taxon>Mucoromycota</taxon>
        <taxon>Glomeromycotina</taxon>
        <taxon>Glomeromycetes</taxon>
        <taxon>Diversisporales</taxon>
        <taxon>Gigasporaceae</taxon>
        <taxon>Cetraspora</taxon>
    </lineage>
</organism>
<proteinExistence type="predicted"/>
<keyword evidence="2" id="KW-1185">Reference proteome</keyword>
<gene>
    <name evidence="1" type="ORF">CPELLU_LOCUS20218</name>
</gene>
<accession>A0A9N9KEK7</accession>
<dbReference type="OrthoDB" id="2445072at2759"/>
<evidence type="ECO:0000313" key="2">
    <source>
        <dbReference type="Proteomes" id="UP000789759"/>
    </source>
</evidence>
<comment type="caution">
    <text evidence="1">The sequence shown here is derived from an EMBL/GenBank/DDBJ whole genome shotgun (WGS) entry which is preliminary data.</text>
</comment>
<dbReference type="AlphaFoldDB" id="A0A9N9KEK7"/>
<protein>
    <submittedName>
        <fullName evidence="1">14816_t:CDS:1</fullName>
    </submittedName>
</protein>
<name>A0A9N9KEK7_9GLOM</name>
<dbReference type="Proteomes" id="UP000789759">
    <property type="component" value="Unassembled WGS sequence"/>
</dbReference>
<evidence type="ECO:0000313" key="1">
    <source>
        <dbReference type="EMBL" id="CAG8826500.1"/>
    </source>
</evidence>
<feature type="non-terminal residue" evidence="1">
    <location>
        <position position="50"/>
    </location>
</feature>
<dbReference type="EMBL" id="CAJVQA010057470">
    <property type="protein sequence ID" value="CAG8826500.1"/>
    <property type="molecule type" value="Genomic_DNA"/>
</dbReference>